<protein>
    <submittedName>
        <fullName evidence="1">Uncharacterized protein</fullName>
    </submittedName>
</protein>
<organism evidence="1 2">
    <name type="scientific">Cirrhinus molitorella</name>
    <name type="common">mud carp</name>
    <dbReference type="NCBI Taxonomy" id="172907"/>
    <lineage>
        <taxon>Eukaryota</taxon>
        <taxon>Metazoa</taxon>
        <taxon>Chordata</taxon>
        <taxon>Craniata</taxon>
        <taxon>Vertebrata</taxon>
        <taxon>Euteleostomi</taxon>
        <taxon>Actinopterygii</taxon>
        <taxon>Neopterygii</taxon>
        <taxon>Teleostei</taxon>
        <taxon>Ostariophysi</taxon>
        <taxon>Cypriniformes</taxon>
        <taxon>Cyprinidae</taxon>
        <taxon>Labeoninae</taxon>
        <taxon>Labeonini</taxon>
        <taxon>Cirrhinus</taxon>
    </lineage>
</organism>
<gene>
    <name evidence="1" type="ORF">QQF64_010309</name>
</gene>
<dbReference type="EMBL" id="JAYMGO010000016">
    <property type="protein sequence ID" value="KAL1259732.1"/>
    <property type="molecule type" value="Genomic_DNA"/>
</dbReference>
<accession>A0ABR3M3M6</accession>
<keyword evidence="2" id="KW-1185">Reference proteome</keyword>
<sequence>MAPLEKWLSAGRVEVPQGAVLGPFSDGSPRALPRRGSISSQLLISKAHYFVLRLAVRQSSGAPAAVPPWPFTKPIIYFGEFLRRVGTGVEKGRGRSNGSDGPLAPLFGDEVTTLTSVPGPKLDMTLPLIVSPPQGTMGRHVGYNATEGNSEPV</sequence>
<evidence type="ECO:0000313" key="2">
    <source>
        <dbReference type="Proteomes" id="UP001558613"/>
    </source>
</evidence>
<dbReference type="Proteomes" id="UP001558613">
    <property type="component" value="Unassembled WGS sequence"/>
</dbReference>
<proteinExistence type="predicted"/>
<reference evidence="1 2" key="1">
    <citation type="submission" date="2023-09" db="EMBL/GenBank/DDBJ databases">
        <authorList>
            <person name="Wang M."/>
        </authorList>
    </citation>
    <scope>NUCLEOTIDE SEQUENCE [LARGE SCALE GENOMIC DNA]</scope>
    <source>
        <strain evidence="1">GT-2023</strain>
        <tissue evidence="1">Liver</tissue>
    </source>
</reference>
<comment type="caution">
    <text evidence="1">The sequence shown here is derived from an EMBL/GenBank/DDBJ whole genome shotgun (WGS) entry which is preliminary data.</text>
</comment>
<evidence type="ECO:0000313" key="1">
    <source>
        <dbReference type="EMBL" id="KAL1259732.1"/>
    </source>
</evidence>
<name>A0ABR3M3M6_9TELE</name>